<dbReference type="Pfam" id="PF00031">
    <property type="entry name" value="Cystatin"/>
    <property type="match status" value="1"/>
</dbReference>
<dbReference type="Proteomes" id="UP000659654">
    <property type="component" value="Unassembled WGS sequence"/>
</dbReference>
<dbReference type="GO" id="GO:0004869">
    <property type="term" value="F:cysteine-type endopeptidase inhibitor activity"/>
    <property type="evidence" value="ECO:0007669"/>
    <property type="project" value="InterPro"/>
</dbReference>
<sequence length="119" mass="13276">MLVKVTVLLVVLLVAHRSLAAHKSSPIPGGFFDVDLNDPEVLRLAKEAVQIHAKETGDKLKLHQVLAAKKQFVAGVNYRIYLEARNLNPRRIPVLLQLQDRVHVPLKGKASHHVTEITN</sequence>
<dbReference type="SMART" id="SM00043">
    <property type="entry name" value="CY"/>
    <property type="match status" value="1"/>
</dbReference>
<accession>A0A1I7SQY0</accession>
<dbReference type="Gene3D" id="3.10.450.10">
    <property type="match status" value="1"/>
</dbReference>
<dbReference type="OrthoDB" id="1908104at2759"/>
<dbReference type="Proteomes" id="UP000582659">
    <property type="component" value="Unassembled WGS sequence"/>
</dbReference>
<keyword evidence="5" id="KW-1185">Reference proteome</keyword>
<evidence type="ECO:0000313" key="5">
    <source>
        <dbReference type="Proteomes" id="UP000659654"/>
    </source>
</evidence>
<feature type="signal peptide" evidence="1">
    <location>
        <begin position="1"/>
        <end position="20"/>
    </location>
</feature>
<dbReference type="InterPro" id="IPR046350">
    <property type="entry name" value="Cystatin_sf"/>
</dbReference>
<dbReference type="WBParaSite" id="BXY_1544400.1">
    <property type="protein sequence ID" value="BXY_1544400.1"/>
    <property type="gene ID" value="BXY_1544400"/>
</dbReference>
<gene>
    <name evidence="3" type="ORF">BXYJ_LOCUS7478</name>
</gene>
<dbReference type="PANTHER" id="PTHR47364">
    <property type="entry name" value="CYSTEINE PROTEINASE INHIBITOR 5"/>
    <property type="match status" value="1"/>
</dbReference>
<dbReference type="PANTHER" id="PTHR47364:SF2">
    <property type="entry name" value="CYSTEINE PROTEINASE INHIBITOR 5"/>
    <property type="match status" value="1"/>
</dbReference>
<feature type="chain" id="PRO_5035399957" evidence="1">
    <location>
        <begin position="21"/>
        <end position="119"/>
    </location>
</feature>
<dbReference type="AlphaFoldDB" id="A0A1I7SQY0"/>
<evidence type="ECO:0000313" key="4">
    <source>
        <dbReference type="Proteomes" id="UP000095284"/>
    </source>
</evidence>
<protein>
    <submittedName>
        <fullName evidence="3">(pine wood nematode) hypothetical protein</fullName>
    </submittedName>
    <submittedName>
        <fullName evidence="6">Cystatin domain-containing protein</fullName>
    </submittedName>
</protein>
<evidence type="ECO:0000259" key="2">
    <source>
        <dbReference type="SMART" id="SM00043"/>
    </source>
</evidence>
<dbReference type="Proteomes" id="UP000095284">
    <property type="component" value="Unplaced"/>
</dbReference>
<name>A0A1I7SQY0_BURXY</name>
<reference evidence="6" key="1">
    <citation type="submission" date="2016-11" db="UniProtKB">
        <authorList>
            <consortium name="WormBaseParasite"/>
        </authorList>
    </citation>
    <scope>IDENTIFICATION</scope>
</reference>
<dbReference type="CDD" id="cd00042">
    <property type="entry name" value="CY"/>
    <property type="match status" value="1"/>
</dbReference>
<organism evidence="4 6">
    <name type="scientific">Bursaphelenchus xylophilus</name>
    <name type="common">Pinewood nematode worm</name>
    <name type="synonym">Aphelenchoides xylophilus</name>
    <dbReference type="NCBI Taxonomy" id="6326"/>
    <lineage>
        <taxon>Eukaryota</taxon>
        <taxon>Metazoa</taxon>
        <taxon>Ecdysozoa</taxon>
        <taxon>Nematoda</taxon>
        <taxon>Chromadorea</taxon>
        <taxon>Rhabditida</taxon>
        <taxon>Tylenchina</taxon>
        <taxon>Tylenchomorpha</taxon>
        <taxon>Aphelenchoidea</taxon>
        <taxon>Aphelenchoididae</taxon>
        <taxon>Bursaphelenchus</taxon>
    </lineage>
</organism>
<proteinExistence type="predicted"/>
<dbReference type="EMBL" id="CAJFDI010000003">
    <property type="protein sequence ID" value="CAD5222510.1"/>
    <property type="molecule type" value="Genomic_DNA"/>
</dbReference>
<dbReference type="SUPFAM" id="SSF54403">
    <property type="entry name" value="Cystatin/monellin"/>
    <property type="match status" value="1"/>
</dbReference>
<evidence type="ECO:0000313" key="6">
    <source>
        <dbReference type="WBParaSite" id="BXY_1544400.1"/>
    </source>
</evidence>
<feature type="domain" description="Cystatin" evidence="2">
    <location>
        <begin position="26"/>
        <end position="109"/>
    </location>
</feature>
<evidence type="ECO:0000313" key="3">
    <source>
        <dbReference type="EMBL" id="CAD5222510.1"/>
    </source>
</evidence>
<dbReference type="SMR" id="A0A1I7SQY0"/>
<evidence type="ECO:0000256" key="1">
    <source>
        <dbReference type="SAM" id="SignalP"/>
    </source>
</evidence>
<keyword evidence="1" id="KW-0732">Signal</keyword>
<dbReference type="EMBL" id="CAJFCV020000003">
    <property type="protein sequence ID" value="CAG9110548.1"/>
    <property type="molecule type" value="Genomic_DNA"/>
</dbReference>
<dbReference type="InterPro" id="IPR000010">
    <property type="entry name" value="Cystatin_dom"/>
</dbReference>
<reference evidence="3" key="2">
    <citation type="submission" date="2020-09" db="EMBL/GenBank/DDBJ databases">
        <authorList>
            <person name="Kikuchi T."/>
        </authorList>
    </citation>
    <scope>NUCLEOTIDE SEQUENCE</scope>
    <source>
        <strain evidence="3">Ka4C1</strain>
    </source>
</reference>